<gene>
    <name evidence="3" type="ORF">PVAP13_1NG052500</name>
</gene>
<dbReference type="Proteomes" id="UP000823388">
    <property type="component" value="Chromosome 1N"/>
</dbReference>
<dbReference type="InterPro" id="IPR042178">
    <property type="entry name" value="Serpin_sf_1"/>
</dbReference>
<dbReference type="InterPro" id="IPR036186">
    <property type="entry name" value="Serpin_sf"/>
</dbReference>
<dbReference type="PANTHER" id="PTHR11461">
    <property type="entry name" value="SERINE PROTEASE INHIBITOR, SERPIN"/>
    <property type="match status" value="1"/>
</dbReference>
<evidence type="ECO:0000313" key="4">
    <source>
        <dbReference type="Proteomes" id="UP000823388"/>
    </source>
</evidence>
<comment type="caution">
    <text evidence="3">The sequence shown here is derived from an EMBL/GenBank/DDBJ whole genome shotgun (WGS) entry which is preliminary data.</text>
</comment>
<reference evidence="3" key="1">
    <citation type="submission" date="2020-05" db="EMBL/GenBank/DDBJ databases">
        <title>WGS assembly of Panicum virgatum.</title>
        <authorList>
            <person name="Lovell J.T."/>
            <person name="Jenkins J."/>
            <person name="Shu S."/>
            <person name="Juenger T.E."/>
            <person name="Schmutz J."/>
        </authorList>
    </citation>
    <scope>NUCLEOTIDE SEQUENCE</scope>
    <source>
        <strain evidence="3">AP13</strain>
    </source>
</reference>
<name>A0A8T0WET7_PANVG</name>
<evidence type="ECO:0000256" key="1">
    <source>
        <dbReference type="ARBA" id="ARBA00009500"/>
    </source>
</evidence>
<dbReference type="Gene3D" id="3.30.497.10">
    <property type="entry name" value="Antithrombin, subunit I, domain 2"/>
    <property type="match status" value="1"/>
</dbReference>
<dbReference type="GO" id="GO:0005615">
    <property type="term" value="C:extracellular space"/>
    <property type="evidence" value="ECO:0007669"/>
    <property type="project" value="InterPro"/>
</dbReference>
<proteinExistence type="inferred from homology"/>
<accession>A0A8T0WET7</accession>
<dbReference type="SUPFAM" id="SSF56574">
    <property type="entry name" value="Serpins"/>
    <property type="match status" value="1"/>
</dbReference>
<keyword evidence="4" id="KW-1185">Reference proteome</keyword>
<protein>
    <recommendedName>
        <fullName evidence="2">Serpin domain-containing protein</fullName>
    </recommendedName>
</protein>
<dbReference type="PANTHER" id="PTHR11461:SF322">
    <property type="entry name" value="SERPIN DOMAIN-CONTAINING PROTEIN"/>
    <property type="match status" value="1"/>
</dbReference>
<dbReference type="AlphaFoldDB" id="A0A8T0WET7"/>
<dbReference type="EMBL" id="CM029038">
    <property type="protein sequence ID" value="KAG2648071.1"/>
    <property type="molecule type" value="Genomic_DNA"/>
</dbReference>
<dbReference type="InterPro" id="IPR000215">
    <property type="entry name" value="Serpin_fam"/>
</dbReference>
<dbReference type="InterPro" id="IPR023796">
    <property type="entry name" value="Serpin_dom"/>
</dbReference>
<feature type="domain" description="Serpin" evidence="2">
    <location>
        <begin position="15"/>
        <end position="182"/>
    </location>
</feature>
<evidence type="ECO:0000313" key="3">
    <source>
        <dbReference type="EMBL" id="KAG2648071.1"/>
    </source>
</evidence>
<evidence type="ECO:0000259" key="2">
    <source>
        <dbReference type="Pfam" id="PF00079"/>
    </source>
</evidence>
<organism evidence="3 4">
    <name type="scientific">Panicum virgatum</name>
    <name type="common">Blackwell switchgrass</name>
    <dbReference type="NCBI Taxonomy" id="38727"/>
    <lineage>
        <taxon>Eukaryota</taxon>
        <taxon>Viridiplantae</taxon>
        <taxon>Streptophyta</taxon>
        <taxon>Embryophyta</taxon>
        <taxon>Tracheophyta</taxon>
        <taxon>Spermatophyta</taxon>
        <taxon>Magnoliopsida</taxon>
        <taxon>Liliopsida</taxon>
        <taxon>Poales</taxon>
        <taxon>Poaceae</taxon>
        <taxon>PACMAD clade</taxon>
        <taxon>Panicoideae</taxon>
        <taxon>Panicodae</taxon>
        <taxon>Paniceae</taxon>
        <taxon>Panicinae</taxon>
        <taxon>Panicum</taxon>
        <taxon>Panicum sect. Hiantes</taxon>
    </lineage>
</organism>
<dbReference type="GO" id="GO:0004867">
    <property type="term" value="F:serine-type endopeptidase inhibitor activity"/>
    <property type="evidence" value="ECO:0007669"/>
    <property type="project" value="InterPro"/>
</dbReference>
<dbReference type="Pfam" id="PF00079">
    <property type="entry name" value="Serpin"/>
    <property type="match status" value="1"/>
</dbReference>
<sequence length="182" mass="18580">MAGHAVAGAVRDQAALCLLLLRHIGGLDKGIPTTNLAFWPISLHAELSLLAAGASGATRDQIVAFLGPAGAAAYAALASRVASAILHGGNGGGDDREAEVRCATAVSAGASLRLSPAFADTAATVYDAEAVAARSVSFRDKPREAAAEINAWFERNTRGLVRNILSELECDDSTALVLGNSV</sequence>
<comment type="similarity">
    <text evidence="1">Belongs to the serpin family.</text>
</comment>